<feature type="region of interest" description="Disordered" evidence="6">
    <location>
        <begin position="175"/>
        <end position="211"/>
    </location>
</feature>
<comment type="caution">
    <text evidence="9">The sequence shown here is derived from an EMBL/GenBank/DDBJ whole genome shotgun (WGS) entry which is preliminary data.</text>
</comment>
<dbReference type="GO" id="GO:0003729">
    <property type="term" value="F:mRNA binding"/>
    <property type="evidence" value="ECO:0007669"/>
    <property type="project" value="TreeGrafter"/>
</dbReference>
<feature type="domain" description="C3H1-type" evidence="8">
    <location>
        <begin position="453"/>
        <end position="481"/>
    </location>
</feature>
<dbReference type="Gene3D" id="4.10.1000.10">
    <property type="entry name" value="Zinc finger, CCCH-type"/>
    <property type="match status" value="2"/>
</dbReference>
<accession>A0AAV8DJA7</accession>
<keyword evidence="7" id="KW-1133">Transmembrane helix</keyword>
<keyword evidence="10" id="KW-1185">Reference proteome</keyword>
<evidence type="ECO:0000313" key="9">
    <source>
        <dbReference type="EMBL" id="KAJ4766268.1"/>
    </source>
</evidence>
<dbReference type="Proteomes" id="UP001140206">
    <property type="component" value="Chromosome 4"/>
</dbReference>
<dbReference type="Pfam" id="PF00642">
    <property type="entry name" value="zf-CCCH"/>
    <property type="match status" value="5"/>
</dbReference>
<dbReference type="Gene3D" id="2.30.30.1190">
    <property type="match status" value="1"/>
</dbReference>
<feature type="zinc finger region" description="C3H1-type" evidence="5">
    <location>
        <begin position="407"/>
        <end position="435"/>
    </location>
</feature>
<dbReference type="InterPro" id="IPR050974">
    <property type="entry name" value="Plant_ZF_CCCH"/>
</dbReference>
<reference evidence="9" key="1">
    <citation type="submission" date="2022-08" db="EMBL/GenBank/DDBJ databases">
        <authorList>
            <person name="Marques A."/>
        </authorList>
    </citation>
    <scope>NUCLEOTIDE SEQUENCE</scope>
    <source>
        <strain evidence="9">RhyPub2mFocal</strain>
        <tissue evidence="9">Leaves</tissue>
    </source>
</reference>
<dbReference type="PANTHER" id="PTHR12506">
    <property type="entry name" value="PROTEIN PHOSPHATASE RELATED"/>
    <property type="match status" value="1"/>
</dbReference>
<protein>
    <submittedName>
        <fullName evidence="9">Zinc finger CCCH domain-containing protein 65</fullName>
    </submittedName>
</protein>
<dbReference type="EMBL" id="JAMFTS010000004">
    <property type="protein sequence ID" value="KAJ4766268.1"/>
    <property type="molecule type" value="Genomic_DNA"/>
</dbReference>
<keyword evidence="4" id="KW-0238">DNA-binding</keyword>
<keyword evidence="2 5" id="KW-0863">Zinc-finger</keyword>
<evidence type="ECO:0000313" key="10">
    <source>
        <dbReference type="Proteomes" id="UP001140206"/>
    </source>
</evidence>
<dbReference type="AlphaFoldDB" id="A0AAV8DJA7"/>
<sequence length="494" mass="55107">MVAPESDTPSPPETEGEVVSPLPDDSVEVLDESLRDLDLSEEKSGDVLEGFDGGEKELDPDSDSPKRGKEGKVVKPRYPLRPGQPDCTFYLRYSSCRFGMKCKFNHPHTQKKKKNIKVKLGKASDADQVIFSCYRTYLIVIVVLIFTACTYFSWIMLVSLICYIKSGDKRKELSAEFDEQRESQDSNEEKNKFITEPKELEGSKGKEKESTSGVPVQECKYFSMPGGCKFGKSCRYLHPEGKPDVPSVALNFVGLPIRPSEKECPYYMRTGSCKYSTNCKFHHPDPKAVATQGENHDNNNNKINTSGTSKEKAPPTTQAHAPVPIPPVQSWPEQGTALKEPMQYVAAPPPSYPPGMIPPHGIFPNQDWNGYQVPVNPYFVPVQNYQPPSVSHANMHHQPPFDEYPERPGQPECQHFVKNGFCKYKLACRFHHPKVHAPSNPPGVFTAVGLPLKPDQPVCVYYSRFGVCKFGPACRYNHPLNNGPSAPLTAPQST</sequence>
<dbReference type="InterPro" id="IPR036855">
    <property type="entry name" value="Znf_CCCH_sf"/>
</dbReference>
<organism evidence="9 10">
    <name type="scientific">Rhynchospora pubera</name>
    <dbReference type="NCBI Taxonomy" id="906938"/>
    <lineage>
        <taxon>Eukaryota</taxon>
        <taxon>Viridiplantae</taxon>
        <taxon>Streptophyta</taxon>
        <taxon>Embryophyta</taxon>
        <taxon>Tracheophyta</taxon>
        <taxon>Spermatophyta</taxon>
        <taxon>Magnoliopsida</taxon>
        <taxon>Liliopsida</taxon>
        <taxon>Poales</taxon>
        <taxon>Cyperaceae</taxon>
        <taxon>Cyperoideae</taxon>
        <taxon>Rhynchosporeae</taxon>
        <taxon>Rhynchospora</taxon>
    </lineage>
</organism>
<feature type="region of interest" description="Disordered" evidence="6">
    <location>
        <begin position="1"/>
        <end position="77"/>
    </location>
</feature>
<proteinExistence type="predicted"/>
<keyword evidence="1 5" id="KW-0479">Metal-binding</keyword>
<feature type="zinc finger region" description="C3H1-type" evidence="5">
    <location>
        <begin position="81"/>
        <end position="109"/>
    </location>
</feature>
<gene>
    <name evidence="9" type="ORF">LUZ62_076643</name>
</gene>
<feature type="zinc finger region" description="C3H1-type" evidence="5">
    <location>
        <begin position="213"/>
        <end position="241"/>
    </location>
</feature>
<evidence type="ECO:0000256" key="4">
    <source>
        <dbReference type="ARBA" id="ARBA00023125"/>
    </source>
</evidence>
<feature type="compositionally biased region" description="Basic and acidic residues" evidence="6">
    <location>
        <begin position="53"/>
        <end position="73"/>
    </location>
</feature>
<feature type="region of interest" description="Disordered" evidence="6">
    <location>
        <begin position="286"/>
        <end position="326"/>
    </location>
</feature>
<feature type="compositionally biased region" description="Basic and acidic residues" evidence="6">
    <location>
        <begin position="32"/>
        <end position="46"/>
    </location>
</feature>
<evidence type="ECO:0000256" key="1">
    <source>
        <dbReference type="ARBA" id="ARBA00022723"/>
    </source>
</evidence>
<evidence type="ECO:0000259" key="8">
    <source>
        <dbReference type="PROSITE" id="PS50103"/>
    </source>
</evidence>
<evidence type="ECO:0000256" key="2">
    <source>
        <dbReference type="ARBA" id="ARBA00022771"/>
    </source>
</evidence>
<evidence type="ECO:0000256" key="3">
    <source>
        <dbReference type="ARBA" id="ARBA00022833"/>
    </source>
</evidence>
<feature type="domain" description="C3H1-type" evidence="8">
    <location>
        <begin position="81"/>
        <end position="109"/>
    </location>
</feature>
<dbReference type="SMART" id="SM00356">
    <property type="entry name" value="ZnF_C3H1"/>
    <property type="match status" value="5"/>
</dbReference>
<feature type="transmembrane region" description="Helical" evidence="7">
    <location>
        <begin position="137"/>
        <end position="164"/>
    </location>
</feature>
<feature type="zinc finger region" description="C3H1-type" evidence="5">
    <location>
        <begin position="453"/>
        <end position="481"/>
    </location>
</feature>
<feature type="compositionally biased region" description="Basic and acidic residues" evidence="6">
    <location>
        <begin position="175"/>
        <end position="210"/>
    </location>
</feature>
<feature type="domain" description="C3H1-type" evidence="8">
    <location>
        <begin position="213"/>
        <end position="241"/>
    </location>
</feature>
<keyword evidence="7" id="KW-0472">Membrane</keyword>
<feature type="domain" description="C3H1-type" evidence="8">
    <location>
        <begin position="258"/>
        <end position="286"/>
    </location>
</feature>
<dbReference type="PROSITE" id="PS50103">
    <property type="entry name" value="ZF_C3H1"/>
    <property type="match status" value="5"/>
</dbReference>
<feature type="zinc finger region" description="C3H1-type" evidence="5">
    <location>
        <begin position="258"/>
        <end position="286"/>
    </location>
</feature>
<evidence type="ECO:0000256" key="7">
    <source>
        <dbReference type="SAM" id="Phobius"/>
    </source>
</evidence>
<keyword evidence="7" id="KW-0812">Transmembrane</keyword>
<keyword evidence="3 5" id="KW-0862">Zinc</keyword>
<dbReference type="PANTHER" id="PTHR12506:SF20">
    <property type="entry name" value="ZINC FINGER CCCH DOMAIN-CONTAINING PROTEIN 67"/>
    <property type="match status" value="1"/>
</dbReference>
<dbReference type="InterPro" id="IPR000571">
    <property type="entry name" value="Znf_CCCH"/>
</dbReference>
<evidence type="ECO:0000256" key="5">
    <source>
        <dbReference type="PROSITE-ProRule" id="PRU00723"/>
    </source>
</evidence>
<dbReference type="GO" id="GO:0008270">
    <property type="term" value="F:zinc ion binding"/>
    <property type="evidence" value="ECO:0007669"/>
    <property type="project" value="UniProtKB-KW"/>
</dbReference>
<dbReference type="SUPFAM" id="SSF90229">
    <property type="entry name" value="CCCH zinc finger"/>
    <property type="match status" value="3"/>
</dbReference>
<name>A0AAV8DJA7_9POAL</name>
<dbReference type="GO" id="GO:0003677">
    <property type="term" value="F:DNA binding"/>
    <property type="evidence" value="ECO:0007669"/>
    <property type="project" value="UniProtKB-KW"/>
</dbReference>
<evidence type="ECO:0000256" key="6">
    <source>
        <dbReference type="SAM" id="MobiDB-lite"/>
    </source>
</evidence>
<feature type="domain" description="C3H1-type" evidence="8">
    <location>
        <begin position="407"/>
        <end position="435"/>
    </location>
</feature>